<evidence type="ECO:0000313" key="5">
    <source>
        <dbReference type="Proteomes" id="UP000321424"/>
    </source>
</evidence>
<dbReference type="InterPro" id="IPR051164">
    <property type="entry name" value="NmrA-like_oxidored"/>
</dbReference>
<dbReference type="InterPro" id="IPR036291">
    <property type="entry name" value="NAD(P)-bd_dom_sf"/>
</dbReference>
<proteinExistence type="inferred from homology"/>
<dbReference type="Gene3D" id="3.40.50.720">
    <property type="entry name" value="NAD(P)-binding Rossmann-like Domain"/>
    <property type="match status" value="1"/>
</dbReference>
<evidence type="ECO:0000256" key="2">
    <source>
        <dbReference type="ARBA" id="ARBA00022857"/>
    </source>
</evidence>
<dbReference type="Proteomes" id="UP000321424">
    <property type="component" value="Unassembled WGS sequence"/>
</dbReference>
<gene>
    <name evidence="4" type="ORF">NN4_13850</name>
</gene>
<dbReference type="RefSeq" id="WP_147129111.1">
    <property type="nucleotide sequence ID" value="NZ_BJXA01000006.1"/>
</dbReference>
<feature type="domain" description="NmrA-like" evidence="3">
    <location>
        <begin position="5"/>
        <end position="286"/>
    </location>
</feature>
<evidence type="ECO:0000259" key="3">
    <source>
        <dbReference type="Pfam" id="PF05368"/>
    </source>
</evidence>
<comment type="similarity">
    <text evidence="1">Belongs to the NmrA-type oxidoreductase family.</text>
</comment>
<sequence length="295" mass="31806">MNSNKGPVLVIGATGQQGRATTVQLLERGWEVHAFVRDLDAPAARTLRASGANLIEGDLDDADSVRAAMDGAYGVFMMLTMMTGVHITSAGIEAEQRRGKAVADLAKASGIEHLVYSSLKGADENSGVEYYAAKTAIEAHIASLDLPATVLRPVFFMENFNAFNRPIVDENGELVLNLAVRADIPLSLVSVQDIGVLAALAFDRPADYLGRAVPLAGDRLTPPQIAETFGRVAGLPARSNQVPIEQVRAFDEQVAQMFAYFNDGPDEPIDTAALRKNHPALQTLETWLHTTDWKP</sequence>
<dbReference type="EMBL" id="BJXA01000006">
    <property type="protein sequence ID" value="GEM36866.1"/>
    <property type="molecule type" value="Genomic_DNA"/>
</dbReference>
<name>A0A511MAU3_9NOCA</name>
<dbReference type="OrthoDB" id="319724at2"/>
<dbReference type="CDD" id="cd05251">
    <property type="entry name" value="NmrA_like_SDR_a"/>
    <property type="match status" value="1"/>
</dbReference>
<dbReference type="AlphaFoldDB" id="A0A511MAU3"/>
<dbReference type="SUPFAM" id="SSF51735">
    <property type="entry name" value="NAD(P)-binding Rossmann-fold domains"/>
    <property type="match status" value="1"/>
</dbReference>
<evidence type="ECO:0000313" key="4">
    <source>
        <dbReference type="EMBL" id="GEM36866.1"/>
    </source>
</evidence>
<evidence type="ECO:0000256" key="1">
    <source>
        <dbReference type="ARBA" id="ARBA00006328"/>
    </source>
</evidence>
<dbReference type="InterPro" id="IPR008030">
    <property type="entry name" value="NmrA-like"/>
</dbReference>
<dbReference type="PANTHER" id="PTHR42748:SF7">
    <property type="entry name" value="NMRA LIKE REDOX SENSOR 1-RELATED"/>
    <property type="match status" value="1"/>
</dbReference>
<comment type="caution">
    <text evidence="4">The sequence shown here is derived from an EMBL/GenBank/DDBJ whole genome shotgun (WGS) entry which is preliminary data.</text>
</comment>
<accession>A0A511MAU3</accession>
<keyword evidence="5" id="KW-1185">Reference proteome</keyword>
<protein>
    <submittedName>
        <fullName evidence="4">NmrA family transcriptional regulator</fullName>
    </submittedName>
</protein>
<dbReference type="Gene3D" id="3.90.25.10">
    <property type="entry name" value="UDP-galactose 4-epimerase, domain 1"/>
    <property type="match status" value="1"/>
</dbReference>
<keyword evidence="2" id="KW-0521">NADP</keyword>
<reference evidence="4 5" key="1">
    <citation type="submission" date="2019-07" db="EMBL/GenBank/DDBJ databases">
        <title>Whole genome shotgun sequence of Nocardia ninae NBRC 108245.</title>
        <authorList>
            <person name="Hosoyama A."/>
            <person name="Uohara A."/>
            <person name="Ohji S."/>
            <person name="Ichikawa N."/>
        </authorList>
    </citation>
    <scope>NUCLEOTIDE SEQUENCE [LARGE SCALE GENOMIC DNA]</scope>
    <source>
        <strain evidence="4 5">NBRC 108245</strain>
    </source>
</reference>
<dbReference type="PANTHER" id="PTHR42748">
    <property type="entry name" value="NITROGEN METABOLITE REPRESSION PROTEIN NMRA FAMILY MEMBER"/>
    <property type="match status" value="1"/>
</dbReference>
<organism evidence="4 5">
    <name type="scientific">Nocardia ninae NBRC 108245</name>
    <dbReference type="NCBI Taxonomy" id="1210091"/>
    <lineage>
        <taxon>Bacteria</taxon>
        <taxon>Bacillati</taxon>
        <taxon>Actinomycetota</taxon>
        <taxon>Actinomycetes</taxon>
        <taxon>Mycobacteriales</taxon>
        <taxon>Nocardiaceae</taxon>
        <taxon>Nocardia</taxon>
    </lineage>
</organism>
<dbReference type="Pfam" id="PF05368">
    <property type="entry name" value="NmrA"/>
    <property type="match status" value="1"/>
</dbReference>